<keyword evidence="4" id="KW-0472">Membrane</keyword>
<evidence type="ECO:0000256" key="5">
    <source>
        <dbReference type="SAM" id="Coils"/>
    </source>
</evidence>
<evidence type="ECO:0000256" key="4">
    <source>
        <dbReference type="ARBA" id="ARBA00023136"/>
    </source>
</evidence>
<keyword evidence="3" id="KW-1133">Transmembrane helix</keyword>
<accession>A0A7H1N4G6</accession>
<protein>
    <submittedName>
        <fullName evidence="9">HlyD family secretion protein</fullName>
    </submittedName>
</protein>
<name>A0A7H1N4G6_9PROT</name>
<keyword evidence="10" id="KW-1185">Reference proteome</keyword>
<dbReference type="Pfam" id="PF25963">
    <property type="entry name" value="Beta-barrel_AAEA"/>
    <property type="match status" value="1"/>
</dbReference>
<organism evidence="9 10">
    <name type="scientific">Defluviicoccus vanus</name>
    <dbReference type="NCBI Taxonomy" id="111831"/>
    <lineage>
        <taxon>Bacteria</taxon>
        <taxon>Pseudomonadati</taxon>
        <taxon>Pseudomonadota</taxon>
        <taxon>Alphaproteobacteria</taxon>
        <taxon>Rhodospirillales</taxon>
        <taxon>Rhodospirillaceae</taxon>
        <taxon>Defluviicoccus</taxon>
    </lineage>
</organism>
<dbReference type="GO" id="GO:0016020">
    <property type="term" value="C:membrane"/>
    <property type="evidence" value="ECO:0007669"/>
    <property type="project" value="UniProtKB-SubCell"/>
</dbReference>
<dbReference type="Gene3D" id="2.40.50.100">
    <property type="match status" value="1"/>
</dbReference>
<dbReference type="InterPro" id="IPR058634">
    <property type="entry name" value="AaeA-lik-b-barrel"/>
</dbReference>
<evidence type="ECO:0000259" key="7">
    <source>
        <dbReference type="Pfam" id="PF25917"/>
    </source>
</evidence>
<dbReference type="Gene3D" id="2.40.30.170">
    <property type="match status" value="1"/>
</dbReference>
<evidence type="ECO:0000313" key="9">
    <source>
        <dbReference type="EMBL" id="QNT70602.1"/>
    </source>
</evidence>
<dbReference type="SUPFAM" id="SSF111369">
    <property type="entry name" value="HlyD-like secretion proteins"/>
    <property type="match status" value="3"/>
</dbReference>
<dbReference type="Pfam" id="PF25876">
    <property type="entry name" value="HH_MFP_RND"/>
    <property type="match status" value="1"/>
</dbReference>
<evidence type="ECO:0000256" key="3">
    <source>
        <dbReference type="ARBA" id="ARBA00022989"/>
    </source>
</evidence>
<evidence type="ECO:0000259" key="6">
    <source>
        <dbReference type="Pfam" id="PF25876"/>
    </source>
</evidence>
<reference evidence="9 10" key="1">
    <citation type="submission" date="2020-05" db="EMBL/GenBank/DDBJ databases">
        <title>Complete closed genome sequence of Defluviicoccus vanus.</title>
        <authorList>
            <person name="Bessarab I."/>
            <person name="Arumugam K."/>
            <person name="Maszenan A.M."/>
            <person name="Seviour R.J."/>
            <person name="Williams R.B."/>
        </authorList>
    </citation>
    <scope>NUCLEOTIDE SEQUENCE [LARGE SCALE GENOMIC DNA]</scope>
    <source>
        <strain evidence="9 10">Ben 114</strain>
    </source>
</reference>
<dbReference type="Pfam" id="PF25917">
    <property type="entry name" value="BSH_RND"/>
    <property type="match status" value="1"/>
</dbReference>
<dbReference type="InterPro" id="IPR058624">
    <property type="entry name" value="MdtA-like_HH"/>
</dbReference>
<dbReference type="EMBL" id="CP053923">
    <property type="protein sequence ID" value="QNT70602.1"/>
    <property type="molecule type" value="Genomic_DNA"/>
</dbReference>
<comment type="subcellular location">
    <subcellularLocation>
        <location evidence="1">Membrane</location>
        <topology evidence="1">Single-pass membrane protein</topology>
    </subcellularLocation>
</comment>
<gene>
    <name evidence="9" type="ORF">HQ394_16305</name>
</gene>
<feature type="coiled-coil region" evidence="5">
    <location>
        <begin position="146"/>
        <end position="180"/>
    </location>
</feature>
<feature type="domain" description="Multidrug resistance protein MdtA-like barrel-sandwich hybrid" evidence="7">
    <location>
        <begin position="40"/>
        <end position="215"/>
    </location>
</feature>
<evidence type="ECO:0000259" key="8">
    <source>
        <dbReference type="Pfam" id="PF25963"/>
    </source>
</evidence>
<dbReference type="Proteomes" id="UP000516369">
    <property type="component" value="Chromosome"/>
</dbReference>
<sequence length="325" mass="35822">MSTRRKLLLAALGIGVLYALYCLSLQFFAYTSDAFVANDVVLIAPEVEGRIVAVHVVDNQFVQAGDPLLTLDPTPYQLQVDLKTSQVAKARADADAARGRMARADADRVAAEAHLTFARISERRYGDLVKLNAAPQQHYDETVAALKEADARLRATVALLAAAKEDVSAADAAIKVAERALDLANYNLTQTRIVAPLAGYVNNLWLTVGDYANVGVPRIGIAASRDWRVIALYKEEAIRHLQEGMPALIYLDTYPFSLFRGRVQGIARAIGHRDQQTAIVPDIAPTTGWIRFQRRFPVRIEFTSMPEDVRLHVGANARVLVIYGW</sequence>
<dbReference type="Gene3D" id="1.10.287.470">
    <property type="entry name" value="Helix hairpin bin"/>
    <property type="match status" value="2"/>
</dbReference>
<keyword evidence="2" id="KW-0812">Transmembrane</keyword>
<dbReference type="InterPro" id="IPR050739">
    <property type="entry name" value="MFP"/>
</dbReference>
<evidence type="ECO:0000256" key="1">
    <source>
        <dbReference type="ARBA" id="ARBA00004167"/>
    </source>
</evidence>
<dbReference type="InterPro" id="IPR058625">
    <property type="entry name" value="MdtA-like_BSH"/>
</dbReference>
<proteinExistence type="predicted"/>
<dbReference type="PANTHER" id="PTHR30386:SF26">
    <property type="entry name" value="TRANSPORT PROTEIN COMB"/>
    <property type="match status" value="1"/>
</dbReference>
<evidence type="ECO:0000313" key="10">
    <source>
        <dbReference type="Proteomes" id="UP000516369"/>
    </source>
</evidence>
<feature type="domain" description="p-hydroxybenzoic acid efflux pump subunit AaeA-like beta-barrel" evidence="8">
    <location>
        <begin position="228"/>
        <end position="321"/>
    </location>
</feature>
<evidence type="ECO:0000256" key="2">
    <source>
        <dbReference type="ARBA" id="ARBA00022692"/>
    </source>
</evidence>
<dbReference type="KEGG" id="dvn:HQ394_16305"/>
<dbReference type="PANTHER" id="PTHR30386">
    <property type="entry name" value="MEMBRANE FUSION SUBUNIT OF EMRAB-TOLC MULTIDRUG EFFLUX PUMP"/>
    <property type="match status" value="1"/>
</dbReference>
<feature type="domain" description="Multidrug resistance protein MdtA-like alpha-helical hairpin" evidence="6">
    <location>
        <begin position="102"/>
        <end position="164"/>
    </location>
</feature>
<keyword evidence="5" id="KW-0175">Coiled coil</keyword>
<dbReference type="AlphaFoldDB" id="A0A7H1N4G6"/>